<keyword evidence="3" id="KW-1185">Reference proteome</keyword>
<dbReference type="Proteomes" id="UP001500729">
    <property type="component" value="Unassembled WGS sequence"/>
</dbReference>
<comment type="caution">
    <text evidence="2">The sequence shown here is derived from an EMBL/GenBank/DDBJ whole genome shotgun (WGS) entry which is preliminary data.</text>
</comment>
<protein>
    <submittedName>
        <fullName evidence="2">Uncharacterized protein</fullName>
    </submittedName>
</protein>
<reference evidence="2 3" key="1">
    <citation type="journal article" date="2019" name="Int. J. Syst. Evol. Microbiol.">
        <title>The Global Catalogue of Microorganisms (GCM) 10K type strain sequencing project: providing services to taxonomists for standard genome sequencing and annotation.</title>
        <authorList>
            <consortium name="The Broad Institute Genomics Platform"/>
            <consortium name="The Broad Institute Genome Sequencing Center for Infectious Disease"/>
            <person name="Wu L."/>
            <person name="Ma J."/>
        </authorList>
    </citation>
    <scope>NUCLEOTIDE SEQUENCE [LARGE SCALE GENOMIC DNA]</scope>
    <source>
        <strain evidence="2 3">JCM 10303</strain>
    </source>
</reference>
<feature type="region of interest" description="Disordered" evidence="1">
    <location>
        <begin position="65"/>
        <end position="103"/>
    </location>
</feature>
<gene>
    <name evidence="2" type="ORF">GCM10009533_71730</name>
</gene>
<feature type="compositionally biased region" description="Basic and acidic residues" evidence="1">
    <location>
        <begin position="65"/>
        <end position="80"/>
    </location>
</feature>
<evidence type="ECO:0000313" key="3">
    <source>
        <dbReference type="Proteomes" id="UP001500729"/>
    </source>
</evidence>
<name>A0ABN1EGV9_SACER</name>
<evidence type="ECO:0000256" key="1">
    <source>
        <dbReference type="SAM" id="MobiDB-lite"/>
    </source>
</evidence>
<dbReference type="EMBL" id="BAAAGS010000123">
    <property type="protein sequence ID" value="GAA0565841.1"/>
    <property type="molecule type" value="Genomic_DNA"/>
</dbReference>
<sequence>MLRAFSLLRHTRGQCAGQPLKPDPWQEATSPVCRNLSRCSGSAAGLGGGEAAFNDMGQIFEEMHEEKAAREAEQDARELDSSISRAEPWELASSPRTKAIVPE</sequence>
<organism evidence="2 3">
    <name type="scientific">Saccharopolyspora erythraea</name>
    <name type="common">Streptomyces erythraeus</name>
    <dbReference type="NCBI Taxonomy" id="1836"/>
    <lineage>
        <taxon>Bacteria</taxon>
        <taxon>Bacillati</taxon>
        <taxon>Actinomycetota</taxon>
        <taxon>Actinomycetes</taxon>
        <taxon>Pseudonocardiales</taxon>
        <taxon>Pseudonocardiaceae</taxon>
        <taxon>Saccharopolyspora</taxon>
    </lineage>
</organism>
<evidence type="ECO:0000313" key="2">
    <source>
        <dbReference type="EMBL" id="GAA0565841.1"/>
    </source>
</evidence>
<proteinExistence type="predicted"/>
<accession>A0ABN1EGV9</accession>